<dbReference type="SMART" id="SM00320">
    <property type="entry name" value="WD40"/>
    <property type="match status" value="4"/>
</dbReference>
<dbReference type="PANTHER" id="PTHR22806:SF0">
    <property type="entry name" value="NUCLEOPORIN NUP37"/>
    <property type="match status" value="1"/>
</dbReference>
<gene>
    <name evidence="4" type="primary">NUP37</name>
</gene>
<keyword evidence="1 3" id="KW-0853">WD repeat</keyword>
<dbReference type="PROSITE" id="PS00678">
    <property type="entry name" value="WD_REPEATS_1"/>
    <property type="match status" value="1"/>
</dbReference>
<dbReference type="PROSITE" id="PS50294">
    <property type="entry name" value="WD_REPEATS_REGION"/>
    <property type="match status" value="1"/>
</dbReference>
<dbReference type="InterPro" id="IPR036322">
    <property type="entry name" value="WD40_repeat_dom_sf"/>
</dbReference>
<dbReference type="InterPro" id="IPR019775">
    <property type="entry name" value="WD40_repeat_CS"/>
</dbReference>
<evidence type="ECO:0000256" key="1">
    <source>
        <dbReference type="ARBA" id="ARBA00022574"/>
    </source>
</evidence>
<dbReference type="RefSeq" id="XP_011206575.2">
    <property type="nucleotide sequence ID" value="XM_011208273.4"/>
</dbReference>
<dbReference type="InterPro" id="IPR015943">
    <property type="entry name" value="WD40/YVTN_repeat-like_dom_sf"/>
</dbReference>
<dbReference type="GO" id="GO:0031080">
    <property type="term" value="C:nuclear pore outer ring"/>
    <property type="evidence" value="ECO:0007669"/>
    <property type="project" value="InterPro"/>
</dbReference>
<dbReference type="GeneID" id="105228439"/>
<dbReference type="CTD" id="79023"/>
<dbReference type="KEGG" id="bdr:105228439"/>
<accession>A0A034WH63</accession>
<keyword evidence="2" id="KW-0677">Repeat</keyword>
<sequence length="317" mass="35566">MRNSTIPTHTLNFPEQLECFEFCNSDFACNLVALASHKKIILGLINLPEESGCFDWKRLKDLYHESRCVSLCFAPETSMAVVPKSVIFCAAGSDFRLRIFRTDLQNSDTVQILNGHSNYINEVIWDCNGEFLASVGDDNTCRIWDTKSNFENTITFHLQSAGMSVKCHPEEPRKVVVAEKRGVIHLYNIQSQAAIISVEAQKSPLKSVDWCPLNRMCITALVAGDIISWDLRRPTPIDIKQVHEDGGQIVRIAPNAETVVASVGRPDVAVKVFTAKSRIPLVDATLKLYGGLSWHHRLPYIGVATDRKLCLWKLQIK</sequence>
<feature type="repeat" description="WD" evidence="3">
    <location>
        <begin position="113"/>
        <end position="148"/>
    </location>
</feature>
<dbReference type="PANTHER" id="PTHR22806">
    <property type="entry name" value="NUCLEOPORIN NUP37 P37 -RELATED"/>
    <property type="match status" value="1"/>
</dbReference>
<protein>
    <submittedName>
        <fullName evidence="4">Nucleoporin Nup37</fullName>
    </submittedName>
</protein>
<organism evidence="4">
    <name type="scientific">Bactrocera dorsalis</name>
    <name type="common">Oriental fruit fly</name>
    <name type="synonym">Dacus dorsalis</name>
    <dbReference type="NCBI Taxonomy" id="27457"/>
    <lineage>
        <taxon>Eukaryota</taxon>
        <taxon>Metazoa</taxon>
        <taxon>Ecdysozoa</taxon>
        <taxon>Arthropoda</taxon>
        <taxon>Hexapoda</taxon>
        <taxon>Insecta</taxon>
        <taxon>Pterygota</taxon>
        <taxon>Neoptera</taxon>
        <taxon>Endopterygota</taxon>
        <taxon>Diptera</taxon>
        <taxon>Brachycera</taxon>
        <taxon>Muscomorpha</taxon>
        <taxon>Tephritoidea</taxon>
        <taxon>Tephritidae</taxon>
        <taxon>Bactrocera</taxon>
        <taxon>Bactrocera</taxon>
    </lineage>
</organism>
<dbReference type="SUPFAM" id="SSF50978">
    <property type="entry name" value="WD40 repeat-like"/>
    <property type="match status" value="1"/>
</dbReference>
<dbReference type="Gene3D" id="2.130.10.10">
    <property type="entry name" value="YVTN repeat-like/Quinoprotein amine dehydrogenase"/>
    <property type="match status" value="1"/>
</dbReference>
<dbReference type="AlphaFoldDB" id="A0A034WH63"/>
<dbReference type="InterPro" id="IPR037626">
    <property type="entry name" value="NUP37"/>
</dbReference>
<name>A0A034WH63_BACDO</name>
<dbReference type="EMBL" id="GAKP01004036">
    <property type="protein sequence ID" value="JAC54916.1"/>
    <property type="molecule type" value="Transcribed_RNA"/>
</dbReference>
<dbReference type="OrthoDB" id="340259at2759"/>
<dbReference type="InterPro" id="IPR001680">
    <property type="entry name" value="WD40_rpt"/>
</dbReference>
<dbReference type="PROSITE" id="PS50082">
    <property type="entry name" value="WD_REPEATS_2"/>
    <property type="match status" value="1"/>
</dbReference>
<proteinExistence type="predicted"/>
<reference evidence="4" key="1">
    <citation type="journal article" date="2014" name="BMC Genomics">
        <title>Characterizing the developmental transcriptome of the oriental fruit fly, Bactrocera dorsalis (Diptera: Tephritidae) through comparative genomic analysis with Drosophila melanogaster utilizing modENCODE datasets.</title>
        <authorList>
            <person name="Geib S.M."/>
            <person name="Calla B."/>
            <person name="Hall B."/>
            <person name="Hou S."/>
            <person name="Manoukis N.C."/>
        </authorList>
    </citation>
    <scope>NUCLEOTIDE SEQUENCE</scope>
    <source>
        <strain evidence="4">Punador</strain>
    </source>
</reference>
<evidence type="ECO:0000313" key="4">
    <source>
        <dbReference type="EMBL" id="JAC54916.1"/>
    </source>
</evidence>
<dbReference type="Pfam" id="PF00400">
    <property type="entry name" value="WD40"/>
    <property type="match status" value="1"/>
</dbReference>
<evidence type="ECO:0000256" key="2">
    <source>
        <dbReference type="ARBA" id="ARBA00022737"/>
    </source>
</evidence>
<evidence type="ECO:0000256" key="3">
    <source>
        <dbReference type="PROSITE-ProRule" id="PRU00221"/>
    </source>
</evidence>